<keyword evidence="2" id="KW-1133">Transmembrane helix</keyword>
<feature type="region of interest" description="Disordered" evidence="1">
    <location>
        <begin position="419"/>
        <end position="470"/>
    </location>
</feature>
<proteinExistence type="predicted"/>
<dbReference type="RefSeq" id="WP_015513886.1">
    <property type="nucleotide sequence ID" value="NZ_JAQCWV010000007.1"/>
</dbReference>
<evidence type="ECO:0000313" key="3">
    <source>
        <dbReference type="EMBL" id="RGB79803.1"/>
    </source>
</evidence>
<dbReference type="AlphaFoldDB" id="A0A3E2TNC3"/>
<feature type="transmembrane region" description="Helical" evidence="2">
    <location>
        <begin position="339"/>
        <end position="357"/>
    </location>
</feature>
<dbReference type="EMBL" id="QVEP01000018">
    <property type="protein sequence ID" value="RGB79803.1"/>
    <property type="molecule type" value="Genomic_DNA"/>
</dbReference>
<feature type="transmembrane region" description="Helical" evidence="2">
    <location>
        <begin position="49"/>
        <end position="70"/>
    </location>
</feature>
<reference evidence="3 4" key="1">
    <citation type="submission" date="2018-08" db="EMBL/GenBank/DDBJ databases">
        <title>A genome reference for cultivated species of the human gut microbiota.</title>
        <authorList>
            <person name="Zou Y."/>
            <person name="Xue W."/>
            <person name="Luo G."/>
        </authorList>
    </citation>
    <scope>NUCLEOTIDE SEQUENCE [LARGE SCALE GENOMIC DNA]</scope>
    <source>
        <strain evidence="3 4">AF45-17</strain>
    </source>
</reference>
<accession>A0A3E2TNC3</accession>
<sequence>MARKKKNDFWDDVEDLNTVSDDDQTGDDDTAEVAVDEEWSAVKSLPLKVIMRFLLMVSCLVALVSAYIAYEYVNDRYAGGSYSTDFFDSASFADEYNKSMDQLLQLVQAMEADPSVTQAGNEELLTTLVENYMGKDTNFSFMILDSDKYRIAASGDDAKDRIEGSNHYVAISNADGQTSIQSPIAGKLLNKDAWTKVLSETSNKYIIYSAVDNTLAQPDSFYKAELSFEKMGEYFGAARFVGIIAAVIFVICLIFCIMSTGMKRGYDGVCLTWWDRVFTEIALVVMIAVAIALGIGVRKLMKMDGDLYHYGAAALAIVTYGWVIRSYFSIVRRIKAGRLLRCSIIGTIVGGISRGIGKLPSPLNVIVGVVILVVINGGLIYGVIFMRQYTVKGIPVMFIAAPVIFIIELLALLVHSGGSDDEDDEVEEETEQEPVDEEDDVRIAAAPGRKNTQVQETERVQNTPANDEPMDWEAMDLGKAIAEAERSQTQKRQNTSADILSEQTVLNVQDDMTEGMTGYVASNVVDVTDGKTEVLSVEDVEKAIRESGLTPEIQPRPQAQPVQTAQTVRPAEETVVNMAPVKPVKEQPTAKQPIMEAADDGRVNFVQLNKDVRKEFRAALKARGVAVTVRAPEKPVIIDIDRNSLKMIITDIFTQIERFSADNERAYVEVYRQDGKVVYIVKITVAPDKTEEAVKAATGDNSFDNARKIVEANAGRFVVTFDNGMMKAGMMIDAAE</sequence>
<comment type="caution">
    <text evidence="3">The sequence shown here is derived from an EMBL/GenBank/DDBJ whole genome shotgun (WGS) entry which is preliminary data.</text>
</comment>
<feature type="transmembrane region" description="Helical" evidence="2">
    <location>
        <begin position="237"/>
        <end position="257"/>
    </location>
</feature>
<protein>
    <submittedName>
        <fullName evidence="3">Uncharacterized protein</fullName>
    </submittedName>
</protein>
<evidence type="ECO:0000256" key="1">
    <source>
        <dbReference type="SAM" id="MobiDB-lite"/>
    </source>
</evidence>
<name>A0A3E2TNC3_9FIRM</name>
<organism evidence="3 4">
    <name type="scientific">Coprococcus catus</name>
    <dbReference type="NCBI Taxonomy" id="116085"/>
    <lineage>
        <taxon>Bacteria</taxon>
        <taxon>Bacillati</taxon>
        <taxon>Bacillota</taxon>
        <taxon>Clostridia</taxon>
        <taxon>Lachnospirales</taxon>
        <taxon>Lachnospiraceae</taxon>
        <taxon>Coprococcus</taxon>
    </lineage>
</organism>
<feature type="transmembrane region" description="Helical" evidence="2">
    <location>
        <begin position="363"/>
        <end position="384"/>
    </location>
</feature>
<feature type="transmembrane region" description="Helical" evidence="2">
    <location>
        <begin position="277"/>
        <end position="295"/>
    </location>
</feature>
<keyword evidence="2" id="KW-0472">Membrane</keyword>
<gene>
    <name evidence="3" type="ORF">DW070_08725</name>
</gene>
<feature type="compositionally biased region" description="Acidic residues" evidence="1">
    <location>
        <begin position="419"/>
        <end position="440"/>
    </location>
</feature>
<feature type="transmembrane region" description="Helical" evidence="2">
    <location>
        <begin position="307"/>
        <end position="327"/>
    </location>
</feature>
<feature type="compositionally biased region" description="Polar residues" evidence="1">
    <location>
        <begin position="450"/>
        <end position="465"/>
    </location>
</feature>
<evidence type="ECO:0000256" key="2">
    <source>
        <dbReference type="SAM" id="Phobius"/>
    </source>
</evidence>
<dbReference type="Proteomes" id="UP000260773">
    <property type="component" value="Unassembled WGS sequence"/>
</dbReference>
<evidence type="ECO:0000313" key="4">
    <source>
        <dbReference type="Proteomes" id="UP000260773"/>
    </source>
</evidence>
<keyword evidence="2" id="KW-0812">Transmembrane</keyword>
<feature type="transmembrane region" description="Helical" evidence="2">
    <location>
        <begin position="396"/>
        <end position="414"/>
    </location>
</feature>